<organism evidence="1 2">
    <name type="scientific">Iocasia fonsfrigidae</name>
    <dbReference type="NCBI Taxonomy" id="2682810"/>
    <lineage>
        <taxon>Bacteria</taxon>
        <taxon>Bacillati</taxon>
        <taxon>Bacillota</taxon>
        <taxon>Clostridia</taxon>
        <taxon>Halanaerobiales</taxon>
        <taxon>Halanaerobiaceae</taxon>
        <taxon>Iocasia</taxon>
    </lineage>
</organism>
<evidence type="ECO:0000313" key="2">
    <source>
        <dbReference type="Proteomes" id="UP000665020"/>
    </source>
</evidence>
<keyword evidence="2" id="KW-1185">Reference proteome</keyword>
<dbReference type="AlphaFoldDB" id="A0A8A7KNW6"/>
<reference evidence="1" key="1">
    <citation type="submission" date="2019-12" db="EMBL/GenBank/DDBJ databases">
        <authorList>
            <person name="zhang j."/>
            <person name="sun C.M."/>
        </authorList>
    </citation>
    <scope>NUCLEOTIDE SEQUENCE</scope>
    <source>
        <strain evidence="1">NS-1</strain>
    </source>
</reference>
<dbReference type="EMBL" id="CP046640">
    <property type="protein sequence ID" value="QTL99744.1"/>
    <property type="molecule type" value="Genomic_DNA"/>
</dbReference>
<evidence type="ECO:0000313" key="1">
    <source>
        <dbReference type="EMBL" id="QTL99744.1"/>
    </source>
</evidence>
<dbReference type="RefSeq" id="WP_164522049.1">
    <property type="nucleotide sequence ID" value="NZ_CP046640.1"/>
</dbReference>
<dbReference type="KEGG" id="ifn:GM661_18180"/>
<gene>
    <name evidence="1" type="ORF">GM661_18180</name>
</gene>
<name>A0A8A7KNW6_9FIRM</name>
<proteinExistence type="predicted"/>
<sequence>MQKGEKRQRDIPEYQPGDKIYKLFNHNKVRIKGKNEEFIIEIARLKSK</sequence>
<protein>
    <submittedName>
        <fullName evidence="1">Uncharacterized protein</fullName>
    </submittedName>
</protein>
<dbReference type="Proteomes" id="UP000665020">
    <property type="component" value="Chromosome"/>
</dbReference>
<accession>A0A8A7KNW6</accession>